<dbReference type="PROSITE" id="PS51257">
    <property type="entry name" value="PROKAR_LIPOPROTEIN"/>
    <property type="match status" value="1"/>
</dbReference>
<keyword evidence="1" id="KW-1133">Transmembrane helix</keyword>
<reference evidence="2" key="1">
    <citation type="submission" date="2015-01" db="EMBL/GenBank/DDBJ databases">
        <authorList>
            <person name="Xiang T."/>
            <person name="Song Y."/>
            <person name="Huang L."/>
            <person name="Wang B."/>
            <person name="Wu P."/>
        </authorList>
    </citation>
    <scope>NUCLEOTIDE SEQUENCE [LARGE SCALE GENOMIC DNA]</scope>
    <source>
        <strain evidence="2">V1</strain>
    </source>
</reference>
<keyword evidence="4" id="KW-1185">Reference proteome</keyword>
<keyword evidence="1" id="KW-0812">Transmembrane</keyword>
<organism evidence="2 4">
    <name type="scientific">Treponema phagedenis</name>
    <dbReference type="NCBI Taxonomy" id="162"/>
    <lineage>
        <taxon>Bacteria</taxon>
        <taxon>Pseudomonadati</taxon>
        <taxon>Spirochaetota</taxon>
        <taxon>Spirochaetia</taxon>
        <taxon>Spirochaetales</taxon>
        <taxon>Treponemataceae</taxon>
        <taxon>Treponema</taxon>
    </lineage>
</organism>
<evidence type="ECO:0000313" key="2">
    <source>
        <dbReference type="EMBL" id="CEM60466.1"/>
    </source>
</evidence>
<dbReference type="EMBL" id="CDNC01000001">
    <property type="protein sequence ID" value="CEM60466.1"/>
    <property type="molecule type" value="Genomic_DNA"/>
</dbReference>
<feature type="transmembrane region" description="Helical" evidence="1">
    <location>
        <begin position="281"/>
        <end position="302"/>
    </location>
</feature>
<dbReference type="Proteomes" id="UP000323594">
    <property type="component" value="Chromosome"/>
</dbReference>
<sequence>MKEIRKAIQTDFFHIPFLVFLLFLVILACSVAAAASAKLFLSEGIAHGGRLLFFFVLTPLILIIAAIVIFFVLMSSAKKKKSKLRAKLFIIVFFISFFQAVLVTLIASFFITAPINEFFTSEFENSAFAANEILNLYTKERIAEVERICDRYFTGLNLSHFLQLNKNYLKEMRIIDGGAAAYQLFEIKDDLLRLLKASGDSALFLSIEECKLAKTETAIKTLSDEKSVIRAVRYISYGRKKYLAVYTSTMPDSFFKNAEQIKSLHTQVLRAETIKEIIPGIPIRILILFILPIILFSSLVYYKIIIFIDEYHSTLIASVSALAEGHPALYITKQNFLCAEVSDSIHNLIKTMREEK</sequence>
<accession>A0A0B7GUX1</accession>
<evidence type="ECO:0000256" key="1">
    <source>
        <dbReference type="SAM" id="Phobius"/>
    </source>
</evidence>
<feature type="transmembrane region" description="Helical" evidence="1">
    <location>
        <begin position="86"/>
        <end position="111"/>
    </location>
</feature>
<feature type="transmembrane region" description="Helical" evidence="1">
    <location>
        <begin position="50"/>
        <end position="74"/>
    </location>
</feature>
<protein>
    <submittedName>
        <fullName evidence="2">Uncharacterized protein</fullName>
    </submittedName>
</protein>
<gene>
    <name evidence="3" type="ORF">FUT82_07855</name>
    <name evidence="2" type="ORF">TPHV1_10134</name>
</gene>
<keyword evidence="1" id="KW-0472">Membrane</keyword>
<evidence type="ECO:0000313" key="3">
    <source>
        <dbReference type="EMBL" id="QEJ97917.1"/>
    </source>
</evidence>
<dbReference type="EMBL" id="CP042817">
    <property type="protein sequence ID" value="QEJ97917.1"/>
    <property type="molecule type" value="Genomic_DNA"/>
</dbReference>
<name>A0A0B7GUX1_TREPH</name>
<dbReference type="RefSeq" id="WP_002696634.1">
    <property type="nucleotide sequence ID" value="NZ_CDNC01000001.1"/>
</dbReference>
<evidence type="ECO:0000313" key="5">
    <source>
        <dbReference type="Proteomes" id="UP000323594"/>
    </source>
</evidence>
<proteinExistence type="predicted"/>
<evidence type="ECO:0000313" key="4">
    <source>
        <dbReference type="Proteomes" id="UP000042527"/>
    </source>
</evidence>
<reference evidence="4" key="2">
    <citation type="submission" date="2015-01" db="EMBL/GenBank/DDBJ databases">
        <authorList>
            <person name="Manzoor Shahid"/>
            <person name="Zubair Saima"/>
        </authorList>
    </citation>
    <scope>NUCLEOTIDE SEQUENCE [LARGE SCALE GENOMIC DNA]</scope>
    <source>
        <strain evidence="4">V1</strain>
    </source>
</reference>
<dbReference type="Proteomes" id="UP000042527">
    <property type="component" value="Unassembled WGS sequence"/>
</dbReference>
<reference evidence="3 5" key="3">
    <citation type="submission" date="2019-08" db="EMBL/GenBank/DDBJ databases">
        <authorList>
            <person name="Kuhnert P."/>
        </authorList>
    </citation>
    <scope>NUCLEOTIDE SEQUENCE [LARGE SCALE GENOMIC DNA]</scope>
    <source>
        <strain evidence="3 5">B36.5</strain>
    </source>
</reference>
<dbReference type="AlphaFoldDB" id="A0A0B7GUX1"/>